<dbReference type="VEuPathDB" id="TriTrypDB:TvY486_0900030"/>
<dbReference type="AlphaFoldDB" id="G0U3U0"/>
<dbReference type="EMBL" id="HE573025">
    <property type="protein sequence ID" value="CCC50180.1"/>
    <property type="molecule type" value="Genomic_DNA"/>
</dbReference>
<accession>G0U3U0</accession>
<organism evidence="1">
    <name type="scientific">Trypanosoma vivax (strain Y486)</name>
    <dbReference type="NCBI Taxonomy" id="1055687"/>
    <lineage>
        <taxon>Eukaryota</taxon>
        <taxon>Discoba</taxon>
        <taxon>Euglenozoa</taxon>
        <taxon>Kinetoplastea</taxon>
        <taxon>Metakinetoplastina</taxon>
        <taxon>Trypanosomatida</taxon>
        <taxon>Trypanosomatidae</taxon>
        <taxon>Trypanosoma</taxon>
        <taxon>Duttonella</taxon>
    </lineage>
</organism>
<gene>
    <name evidence="1" type="ORF">TVY486_0900030</name>
</gene>
<feature type="non-terminal residue" evidence="1">
    <location>
        <position position="1"/>
    </location>
</feature>
<evidence type="ECO:0000313" key="1">
    <source>
        <dbReference type="EMBL" id="CCC50180.1"/>
    </source>
</evidence>
<proteinExistence type="predicted"/>
<reference evidence="1" key="1">
    <citation type="journal article" date="2012" name="Proc. Natl. Acad. Sci. U.S.A.">
        <title>Antigenic diversity is generated by distinct evolutionary mechanisms in African trypanosome species.</title>
        <authorList>
            <person name="Jackson A.P."/>
            <person name="Berry A."/>
            <person name="Aslett M."/>
            <person name="Allison H.C."/>
            <person name="Burton P."/>
            <person name="Vavrova-Anderson J."/>
            <person name="Brown R."/>
            <person name="Browne H."/>
            <person name="Corton N."/>
            <person name="Hauser H."/>
            <person name="Gamble J."/>
            <person name="Gilderthorp R."/>
            <person name="Marcello L."/>
            <person name="McQuillan J."/>
            <person name="Otto T.D."/>
            <person name="Quail M.A."/>
            <person name="Sanders M.J."/>
            <person name="van Tonder A."/>
            <person name="Ginger M.L."/>
            <person name="Field M.C."/>
            <person name="Barry J.D."/>
            <person name="Hertz-Fowler C."/>
            <person name="Berriman M."/>
        </authorList>
    </citation>
    <scope>NUCLEOTIDE SEQUENCE</scope>
    <source>
        <strain evidence="1">Y486</strain>
    </source>
</reference>
<name>G0U3U0_TRYVY</name>
<protein>
    <submittedName>
        <fullName evidence="1">Uncharacterized protein</fullName>
    </submittedName>
</protein>
<sequence length="142" mass="16402">SLTDVCRYCMQVTSTTIPYDHHLFVGSTMQSVRDYNYSVIVHTADEMQNHEKLLRLLVIARSTAYHRCDDEVRINITPLLAELLSLFDNLSSGCLVPLDRRRDENLRCRLSGLRLDPSDESAMVDDFVRRYWEAALRLPVPT</sequence>